<protein>
    <submittedName>
        <fullName evidence="1">Uncharacterized protein</fullName>
    </submittedName>
</protein>
<keyword evidence="2" id="KW-1185">Reference proteome</keyword>
<dbReference type="EMBL" id="CM040993">
    <property type="protein sequence ID" value="MCJ8744036.1"/>
    <property type="molecule type" value="Genomic_DNA"/>
</dbReference>
<proteinExistence type="predicted"/>
<gene>
    <name evidence="1" type="ORF">PDJAM_G00101690</name>
</gene>
<name>A0ACC5Z7J8_9TELE</name>
<comment type="caution">
    <text evidence="1">The sequence shown here is derived from an EMBL/GenBank/DDBJ whole genome shotgun (WGS) entry which is preliminary data.</text>
</comment>
<evidence type="ECO:0000313" key="1">
    <source>
        <dbReference type="EMBL" id="MCJ8744036.1"/>
    </source>
</evidence>
<dbReference type="Proteomes" id="UP000830395">
    <property type="component" value="Chromosome 19"/>
</dbReference>
<accession>A0ACC5Z7J8</accession>
<sequence>MDSEEAQLSSFRNPADTHSHSQLCEDVKTDTSTASDGGTPGPVGQITPVDHEKNVKKEEPEDEDYLCKGTSSTLGDITSVDEQKHVIKEEPEDEGYHCEGTSTSVGCMSTVDQQSGGFQSKHKKEEESEKEDYICTTTVCG</sequence>
<reference evidence="1" key="1">
    <citation type="submission" date="2020-02" db="EMBL/GenBank/DDBJ databases">
        <title>Genome sequencing of the panga catfish, Pangasius djambal.</title>
        <authorList>
            <person name="Wen M."/>
            <person name="Zahm M."/>
            <person name="Roques C."/>
            <person name="Cabau C."/>
            <person name="Klopp C."/>
            <person name="Donnadieu C."/>
            <person name="Jouanno E."/>
            <person name="Avarre J.-C."/>
            <person name="Campet M."/>
            <person name="Ha T."/>
            <person name="Dugue R."/>
            <person name="Lampietro C."/>
            <person name="Louis A."/>
            <person name="Herpin A."/>
            <person name="Echchiki A."/>
            <person name="Berthelot C."/>
            <person name="Parey E."/>
            <person name="Roest-Crollius H."/>
            <person name="Braasch I."/>
            <person name="Postlethwait J.H."/>
            <person name="Bobe J."/>
            <person name="Montfort J."/>
            <person name="Bouchez O."/>
            <person name="Begum T."/>
            <person name="Schartl M."/>
            <person name="Gustiano R."/>
            <person name="Guiguen Y."/>
        </authorList>
    </citation>
    <scope>NUCLEOTIDE SEQUENCE</scope>
    <source>
        <strain evidence="1">Pdj_M5554</strain>
    </source>
</reference>
<organism evidence="1 2">
    <name type="scientific">Pangasius djambal</name>
    <dbReference type="NCBI Taxonomy" id="1691987"/>
    <lineage>
        <taxon>Eukaryota</taxon>
        <taxon>Metazoa</taxon>
        <taxon>Chordata</taxon>
        <taxon>Craniata</taxon>
        <taxon>Vertebrata</taxon>
        <taxon>Euteleostomi</taxon>
        <taxon>Actinopterygii</taxon>
        <taxon>Neopterygii</taxon>
        <taxon>Teleostei</taxon>
        <taxon>Ostariophysi</taxon>
        <taxon>Siluriformes</taxon>
        <taxon>Pangasiidae</taxon>
        <taxon>Pangasius</taxon>
    </lineage>
</organism>
<evidence type="ECO:0000313" key="2">
    <source>
        <dbReference type="Proteomes" id="UP000830395"/>
    </source>
</evidence>